<dbReference type="GO" id="GO:0022857">
    <property type="term" value="F:transmembrane transporter activity"/>
    <property type="evidence" value="ECO:0007669"/>
    <property type="project" value="InterPro"/>
</dbReference>
<evidence type="ECO:0000313" key="4">
    <source>
        <dbReference type="EMBL" id="OAQ69391.1"/>
    </source>
</evidence>
<feature type="transmembrane region" description="Helical" evidence="3">
    <location>
        <begin position="139"/>
        <end position="162"/>
    </location>
</feature>
<comment type="subcellular location">
    <subcellularLocation>
        <location evidence="1">Membrane</location>
        <topology evidence="1">Multi-pass membrane protein</topology>
    </subcellularLocation>
</comment>
<proteinExistence type="inferred from homology"/>
<feature type="transmembrane region" description="Helical" evidence="3">
    <location>
        <begin position="270"/>
        <end position="291"/>
    </location>
</feature>
<evidence type="ECO:0000313" key="5">
    <source>
        <dbReference type="Proteomes" id="UP000078240"/>
    </source>
</evidence>
<dbReference type="AlphaFoldDB" id="A0A179FW96"/>
<keyword evidence="3" id="KW-1133">Transmembrane helix</keyword>
<feature type="transmembrane region" description="Helical" evidence="3">
    <location>
        <begin position="195"/>
        <end position="214"/>
    </location>
</feature>
<keyword evidence="3" id="KW-0812">Transmembrane</keyword>
<reference evidence="4 5" key="1">
    <citation type="submission" date="2016-01" db="EMBL/GenBank/DDBJ databases">
        <title>Biosynthesis of antibiotic leucinostatins and their inhibition on Phytophthora in bio-control Purpureocillium lilacinum.</title>
        <authorList>
            <person name="Wang G."/>
            <person name="Liu Z."/>
            <person name="Lin R."/>
            <person name="Li E."/>
            <person name="Mao Z."/>
            <person name="Ling J."/>
            <person name="Yin W."/>
            <person name="Xie B."/>
        </authorList>
    </citation>
    <scope>NUCLEOTIDE SEQUENCE [LARGE SCALE GENOMIC DNA]</scope>
    <source>
        <strain evidence="4">PLBJ-1</strain>
    </source>
</reference>
<comment type="similarity">
    <text evidence="2">Belongs to the major facilitator superfamily. Monocarboxylate porter (TC 2.A.1.13) family.</text>
</comment>
<organism evidence="4 5">
    <name type="scientific">Purpureocillium lilacinum</name>
    <name type="common">Paecilomyces lilacinus</name>
    <dbReference type="NCBI Taxonomy" id="33203"/>
    <lineage>
        <taxon>Eukaryota</taxon>
        <taxon>Fungi</taxon>
        <taxon>Dikarya</taxon>
        <taxon>Ascomycota</taxon>
        <taxon>Pezizomycotina</taxon>
        <taxon>Sordariomycetes</taxon>
        <taxon>Hypocreomycetidae</taxon>
        <taxon>Hypocreales</taxon>
        <taxon>Ophiocordycipitaceae</taxon>
        <taxon>Purpureocillium</taxon>
    </lineage>
</organism>
<feature type="transmembrane region" description="Helical" evidence="3">
    <location>
        <begin position="303"/>
        <end position="326"/>
    </location>
</feature>
<dbReference type="Proteomes" id="UP000078240">
    <property type="component" value="Unassembled WGS sequence"/>
</dbReference>
<dbReference type="InterPro" id="IPR011701">
    <property type="entry name" value="MFS"/>
</dbReference>
<sequence length="576" mass="63190">MASTSASVSTYELHERLTTRVDVTFPQQDVVEVACPHQAVIDVDDNPEAPVQEELRRVDGGRDAWVVLIAGFIIEALFWGFPMCFGVFQNYYTKLPEFKDDISKVPVVGTLAQGLVTVGCPLSAYFAKRFPRYRRVQICVGWPLPILGLLTASFATSVNGLIGTQGFLYGFGFLTLMFPIISMVNEWWVARKGMAFGLISAASGATGAVMPFIIEALLAEYGHRTTLRASAVAMTILTAPLLPLFKGRVPTASQSSLGRTDWTFLTKPTFWVYACAVLVQGLGFFFPVVFLPSYASSLGLSPFNGAILLALLSIAQVLGQFVLGFLSDKNFSASTLATACCAATTIVSFTAWGLAKSMPPLAVFALIYGFFGFGFGTLRVAMGRAVSSEPSTVFVTYSIFGEEEALELKDDAGNCPDANSTDDVNRRTLLAVTTVPWDTSSRYPELPRSVEDVEVSTDSTEANLMELREADRRTMTMSLREYETWSEYRHASFTRRRTKRFRQWSGLGVIAEHRNGDDVLDILGFLTGEMVRRLTALALALQRRELHTSNARSTDRPSQKEEIGLFSLGGLGADFS</sequence>
<dbReference type="PANTHER" id="PTHR11360:SF287">
    <property type="entry name" value="MFS MONOCARBOXYLATE TRANSPORTER"/>
    <property type="match status" value="1"/>
</dbReference>
<dbReference type="SUPFAM" id="SSF103473">
    <property type="entry name" value="MFS general substrate transporter"/>
    <property type="match status" value="1"/>
</dbReference>
<gene>
    <name evidence="4" type="ORF">VFPBJ_10766</name>
</gene>
<evidence type="ECO:0000256" key="1">
    <source>
        <dbReference type="ARBA" id="ARBA00004141"/>
    </source>
</evidence>
<feature type="transmembrane region" description="Helical" evidence="3">
    <location>
        <begin position="65"/>
        <end position="88"/>
    </location>
</feature>
<dbReference type="Gene3D" id="1.20.1250.20">
    <property type="entry name" value="MFS general substrate transporter like domains"/>
    <property type="match status" value="2"/>
</dbReference>
<evidence type="ECO:0000256" key="3">
    <source>
        <dbReference type="SAM" id="Phobius"/>
    </source>
</evidence>
<feature type="transmembrane region" description="Helical" evidence="3">
    <location>
        <begin position="168"/>
        <end position="188"/>
    </location>
</feature>
<dbReference type="Pfam" id="PF07690">
    <property type="entry name" value="MFS_1"/>
    <property type="match status" value="1"/>
</dbReference>
<dbReference type="EMBL" id="LSBH01000011">
    <property type="protein sequence ID" value="OAQ69391.1"/>
    <property type="molecule type" value="Genomic_DNA"/>
</dbReference>
<feature type="transmembrane region" description="Helical" evidence="3">
    <location>
        <begin position="333"/>
        <end position="355"/>
    </location>
</feature>
<dbReference type="InterPro" id="IPR050327">
    <property type="entry name" value="Proton-linked_MCT"/>
</dbReference>
<keyword evidence="3" id="KW-0472">Membrane</keyword>
<feature type="transmembrane region" description="Helical" evidence="3">
    <location>
        <begin position="226"/>
        <end position="249"/>
    </location>
</feature>
<accession>A0A179FW96</accession>
<feature type="transmembrane region" description="Helical" evidence="3">
    <location>
        <begin position="108"/>
        <end position="127"/>
    </location>
</feature>
<name>A0A179FW96_PURLI</name>
<evidence type="ECO:0000256" key="2">
    <source>
        <dbReference type="ARBA" id="ARBA00006727"/>
    </source>
</evidence>
<dbReference type="PANTHER" id="PTHR11360">
    <property type="entry name" value="MONOCARBOXYLATE TRANSPORTER"/>
    <property type="match status" value="1"/>
</dbReference>
<feature type="transmembrane region" description="Helical" evidence="3">
    <location>
        <begin position="361"/>
        <end position="381"/>
    </location>
</feature>
<comment type="caution">
    <text evidence="4">The sequence shown here is derived from an EMBL/GenBank/DDBJ whole genome shotgun (WGS) entry which is preliminary data.</text>
</comment>
<protein>
    <submittedName>
        <fullName evidence="4">MFS general substrate transporter</fullName>
    </submittedName>
</protein>
<dbReference type="GO" id="GO:0016020">
    <property type="term" value="C:membrane"/>
    <property type="evidence" value="ECO:0007669"/>
    <property type="project" value="UniProtKB-SubCell"/>
</dbReference>
<dbReference type="InterPro" id="IPR036259">
    <property type="entry name" value="MFS_trans_sf"/>
</dbReference>